<dbReference type="EMBL" id="CM026428">
    <property type="protein sequence ID" value="KAG0566494.1"/>
    <property type="molecule type" value="Genomic_DNA"/>
</dbReference>
<name>A0A8T0H802_CERPU</name>
<keyword evidence="2" id="KW-1185">Reference proteome</keyword>
<protein>
    <submittedName>
        <fullName evidence="1">Uncharacterized protein</fullName>
    </submittedName>
</protein>
<proteinExistence type="predicted"/>
<gene>
    <name evidence="1" type="ORF">KC19_7G068000</name>
</gene>
<dbReference type="AlphaFoldDB" id="A0A8T0H802"/>
<sequence>MGCLFCCEERGKGGRTRSLGYCWWSVGCVCDGSVCGWRRFWEAARIVLFSSRMGRFGREYKRRFGRVFGIGSVVL</sequence>
<dbReference type="Proteomes" id="UP000822688">
    <property type="component" value="Chromosome 7"/>
</dbReference>
<organism evidence="1 2">
    <name type="scientific">Ceratodon purpureus</name>
    <name type="common">Fire moss</name>
    <name type="synonym">Dicranum purpureum</name>
    <dbReference type="NCBI Taxonomy" id="3225"/>
    <lineage>
        <taxon>Eukaryota</taxon>
        <taxon>Viridiplantae</taxon>
        <taxon>Streptophyta</taxon>
        <taxon>Embryophyta</taxon>
        <taxon>Bryophyta</taxon>
        <taxon>Bryophytina</taxon>
        <taxon>Bryopsida</taxon>
        <taxon>Dicranidae</taxon>
        <taxon>Pseudoditrichales</taxon>
        <taxon>Ditrichaceae</taxon>
        <taxon>Ceratodon</taxon>
    </lineage>
</organism>
<accession>A0A8T0H802</accession>
<evidence type="ECO:0000313" key="2">
    <source>
        <dbReference type="Proteomes" id="UP000822688"/>
    </source>
</evidence>
<reference evidence="1" key="1">
    <citation type="submission" date="2020-06" db="EMBL/GenBank/DDBJ databases">
        <title>WGS assembly of Ceratodon purpureus strain R40.</title>
        <authorList>
            <person name="Carey S.B."/>
            <person name="Jenkins J."/>
            <person name="Shu S."/>
            <person name="Lovell J.T."/>
            <person name="Sreedasyam A."/>
            <person name="Maumus F."/>
            <person name="Tiley G.P."/>
            <person name="Fernandez-Pozo N."/>
            <person name="Barry K."/>
            <person name="Chen C."/>
            <person name="Wang M."/>
            <person name="Lipzen A."/>
            <person name="Daum C."/>
            <person name="Saski C.A."/>
            <person name="Payton A.C."/>
            <person name="Mcbreen J.C."/>
            <person name="Conrad R.E."/>
            <person name="Kollar L.M."/>
            <person name="Olsson S."/>
            <person name="Huttunen S."/>
            <person name="Landis J.B."/>
            <person name="Wickett N.J."/>
            <person name="Johnson M.G."/>
            <person name="Rensing S.A."/>
            <person name="Grimwood J."/>
            <person name="Schmutz J."/>
            <person name="Mcdaniel S.F."/>
        </authorList>
    </citation>
    <scope>NUCLEOTIDE SEQUENCE</scope>
    <source>
        <strain evidence="1">R40</strain>
    </source>
</reference>
<comment type="caution">
    <text evidence="1">The sequence shown here is derived from an EMBL/GenBank/DDBJ whole genome shotgun (WGS) entry which is preliminary data.</text>
</comment>
<evidence type="ECO:0000313" key="1">
    <source>
        <dbReference type="EMBL" id="KAG0566494.1"/>
    </source>
</evidence>